<keyword evidence="4" id="KW-1133">Transmembrane helix</keyword>
<dbReference type="CDD" id="cd19411">
    <property type="entry name" value="MCP2201-like_sensor"/>
    <property type="match status" value="1"/>
</dbReference>
<feature type="transmembrane region" description="Helical" evidence="4">
    <location>
        <begin position="181"/>
        <end position="202"/>
    </location>
</feature>
<evidence type="ECO:0000256" key="4">
    <source>
        <dbReference type="SAM" id="Phobius"/>
    </source>
</evidence>
<evidence type="ECO:0000259" key="5">
    <source>
        <dbReference type="PROSITE" id="PS50111"/>
    </source>
</evidence>
<protein>
    <submittedName>
        <fullName evidence="6">Methyl-accepting chemotaxis protein</fullName>
    </submittedName>
</protein>
<keyword evidence="4" id="KW-0472">Membrane</keyword>
<evidence type="ECO:0000313" key="6">
    <source>
        <dbReference type="EMBL" id="MYN25315.1"/>
    </source>
</evidence>
<proteinExistence type="inferred from homology"/>
<dbReference type="PANTHER" id="PTHR43531:SF14">
    <property type="entry name" value="METHYL-ACCEPTING CHEMOTAXIS PROTEIN I-RELATED"/>
    <property type="match status" value="1"/>
</dbReference>
<keyword evidence="1" id="KW-0488">Methylation</keyword>
<evidence type="ECO:0000256" key="3">
    <source>
        <dbReference type="PROSITE-ProRule" id="PRU00284"/>
    </source>
</evidence>
<feature type="domain" description="Methyl-accepting transducer" evidence="5">
    <location>
        <begin position="264"/>
        <end position="493"/>
    </location>
</feature>
<comment type="similarity">
    <text evidence="2">Belongs to the methyl-accepting chemotaxis (MCP) protein family.</text>
</comment>
<dbReference type="SUPFAM" id="SSF58104">
    <property type="entry name" value="Methyl-accepting chemotaxis protein (MCP) signaling domain"/>
    <property type="match status" value="1"/>
</dbReference>
<accession>A0ABW9VUJ7</accession>
<dbReference type="InterPro" id="IPR047347">
    <property type="entry name" value="YvaQ-like_sensor"/>
</dbReference>
<dbReference type="Gene3D" id="1.10.287.950">
    <property type="entry name" value="Methyl-accepting chemotaxis protein"/>
    <property type="match status" value="1"/>
</dbReference>
<evidence type="ECO:0000256" key="2">
    <source>
        <dbReference type="ARBA" id="ARBA00029447"/>
    </source>
</evidence>
<comment type="caution">
    <text evidence="6">The sequence shown here is derived from an EMBL/GenBank/DDBJ whole genome shotgun (WGS) entry which is preliminary data.</text>
</comment>
<dbReference type="Pfam" id="PF00015">
    <property type="entry name" value="MCPsignal"/>
    <property type="match status" value="1"/>
</dbReference>
<dbReference type="PANTHER" id="PTHR43531">
    <property type="entry name" value="PROTEIN ICFG"/>
    <property type="match status" value="1"/>
</dbReference>
<sequence length="523" mass="54942">MSLGLLTLLSLLIGGVGIVGVRTLNQNLGDIADVNNPEMLFASALQNSIQDRMIAIRNVILLTDPQMVAPEVERIKRQETAYRDAYTRLGKMFEAEAGTTDEEKRLFTKLGELESAALPAFDAVLEAGLKNERELATRLAIERLRPAQRAWIDAAQALKDKEIKLNEDASAVAKRGADKTYTTILLLVAVALVVSVTVSVLLTRGVMRQLGGDPAEAQAIAGEIAAGNLAFAVDTSQMANDSLIASLERMRVSLNRMVAEIKGSADTIAHAAAEIADGNSDLSRRTEEQASSLEETAASMEEITSTIGNNSNNAAQGQGVAESALQMAVTGGAVVQRVIAAMDKVSDGSTRMTEVIATIEGIAFQTNILALNAAVEAARAGEQGRGFAVVASEVRALAQRCAAASQEIRNLIMGSVWDIDSGAAAVDEAGRAMSGISDSIGRVSGIMREVVAASVEQRAGVEQVNAAIISMDDVTQQNAALVEQATAAAHALAGQAEGLRATVARFKVASLPSADRQPVKLLN</sequence>
<gene>
    <name evidence="6" type="ORF">GTP69_02725</name>
</gene>
<evidence type="ECO:0000256" key="1">
    <source>
        <dbReference type="ARBA" id="ARBA00022481"/>
    </source>
</evidence>
<dbReference type="Proteomes" id="UP000642144">
    <property type="component" value="Unassembled WGS sequence"/>
</dbReference>
<keyword evidence="4" id="KW-0812">Transmembrane</keyword>
<dbReference type="SMART" id="SM00283">
    <property type="entry name" value="MA"/>
    <property type="match status" value="1"/>
</dbReference>
<dbReference type="PROSITE" id="PS50111">
    <property type="entry name" value="CHEMOTAXIS_TRANSDUC_2"/>
    <property type="match status" value="1"/>
</dbReference>
<dbReference type="EMBL" id="WWCT01000001">
    <property type="protein sequence ID" value="MYN25315.1"/>
    <property type="molecule type" value="Genomic_DNA"/>
</dbReference>
<evidence type="ECO:0000313" key="7">
    <source>
        <dbReference type="Proteomes" id="UP000642144"/>
    </source>
</evidence>
<name>A0ABW9VUJ7_9BURK</name>
<dbReference type="InterPro" id="IPR004089">
    <property type="entry name" value="MCPsignal_dom"/>
</dbReference>
<keyword evidence="3" id="KW-0807">Transducer</keyword>
<dbReference type="InterPro" id="IPR051310">
    <property type="entry name" value="MCP_chemotaxis"/>
</dbReference>
<keyword evidence="7" id="KW-1185">Reference proteome</keyword>
<organism evidence="6 7">
    <name type="scientific">Duganella levis</name>
    <dbReference type="NCBI Taxonomy" id="2692169"/>
    <lineage>
        <taxon>Bacteria</taxon>
        <taxon>Pseudomonadati</taxon>
        <taxon>Pseudomonadota</taxon>
        <taxon>Betaproteobacteria</taxon>
        <taxon>Burkholderiales</taxon>
        <taxon>Oxalobacteraceae</taxon>
        <taxon>Telluria group</taxon>
        <taxon>Duganella</taxon>
    </lineage>
</organism>
<reference evidence="6 7" key="1">
    <citation type="submission" date="2019-12" db="EMBL/GenBank/DDBJ databases">
        <title>Novel species isolated from a subtropical stream in China.</title>
        <authorList>
            <person name="Lu H."/>
        </authorList>
    </citation>
    <scope>NUCLEOTIDE SEQUENCE [LARGE SCALE GENOMIC DNA]</scope>
    <source>
        <strain evidence="6 7">CY42W</strain>
    </source>
</reference>